<dbReference type="Gene3D" id="3.40.91.30">
    <property type="match status" value="1"/>
</dbReference>
<proteinExistence type="predicted"/>
<dbReference type="Pfam" id="PF06356">
    <property type="entry name" value="DUF1064"/>
    <property type="match status" value="1"/>
</dbReference>
<dbReference type="EMBL" id="BARW01003026">
    <property type="protein sequence ID" value="GAI62534.1"/>
    <property type="molecule type" value="Genomic_DNA"/>
</dbReference>
<protein>
    <recommendedName>
        <fullName evidence="2">DUF1064 domain-containing protein</fullName>
    </recommendedName>
</protein>
<reference evidence="1" key="1">
    <citation type="journal article" date="2014" name="Front. Microbiol.">
        <title>High frequency of phylogenetically diverse reductive dehalogenase-homologous genes in deep subseafloor sedimentary metagenomes.</title>
        <authorList>
            <person name="Kawai M."/>
            <person name="Futagami T."/>
            <person name="Toyoda A."/>
            <person name="Takaki Y."/>
            <person name="Nishi S."/>
            <person name="Hori S."/>
            <person name="Arai W."/>
            <person name="Tsubouchi T."/>
            <person name="Morono Y."/>
            <person name="Uchiyama I."/>
            <person name="Ito T."/>
            <person name="Fujiyama A."/>
            <person name="Inagaki F."/>
            <person name="Takami H."/>
        </authorList>
    </citation>
    <scope>NUCLEOTIDE SEQUENCE</scope>
    <source>
        <strain evidence="1">Expedition CK06-06</strain>
    </source>
</reference>
<evidence type="ECO:0000313" key="1">
    <source>
        <dbReference type="EMBL" id="GAI62534.1"/>
    </source>
</evidence>
<gene>
    <name evidence="1" type="ORF">S12H4_07989</name>
</gene>
<evidence type="ECO:0008006" key="2">
    <source>
        <dbReference type="Google" id="ProtNLM"/>
    </source>
</evidence>
<accession>X1S436</accession>
<organism evidence="1">
    <name type="scientific">marine sediment metagenome</name>
    <dbReference type="NCBI Taxonomy" id="412755"/>
    <lineage>
        <taxon>unclassified sequences</taxon>
        <taxon>metagenomes</taxon>
        <taxon>ecological metagenomes</taxon>
    </lineage>
</organism>
<name>X1S436_9ZZZZ</name>
<sequence>MSQRVYEDVGRGRYDINGKEMFFRSKWEANYALYLDFLVKQKQIKKWAYEEDTFIFDKIKFGTRSYKPDFKVYNEDKNFEYHEVKGHMTARSKTQIKRMAKYYPDIKLIIIDEDIYEDIKKKLGKMLKFY</sequence>
<dbReference type="InterPro" id="IPR009414">
    <property type="entry name" value="DUF1064"/>
</dbReference>
<dbReference type="AlphaFoldDB" id="X1S436"/>
<comment type="caution">
    <text evidence="1">The sequence shown here is derived from an EMBL/GenBank/DDBJ whole genome shotgun (WGS) entry which is preliminary data.</text>
</comment>